<dbReference type="InterPro" id="IPR023210">
    <property type="entry name" value="NADP_OxRdtase_dom"/>
</dbReference>
<evidence type="ECO:0000313" key="4">
    <source>
        <dbReference type="Proteomes" id="UP000053611"/>
    </source>
</evidence>
<dbReference type="OrthoDB" id="37537at2759"/>
<dbReference type="PANTHER" id="PTHR43625:SF78">
    <property type="entry name" value="PYRIDOXAL REDUCTASE-RELATED"/>
    <property type="match status" value="1"/>
</dbReference>
<dbReference type="PANTHER" id="PTHR43625">
    <property type="entry name" value="AFLATOXIN B1 ALDEHYDE REDUCTASE"/>
    <property type="match status" value="1"/>
</dbReference>
<dbReference type="SUPFAM" id="SSF51430">
    <property type="entry name" value="NAD(P)-linked oxidoreductase"/>
    <property type="match status" value="1"/>
</dbReference>
<name>A0A0J0XVT6_9TREE</name>
<reference evidence="3 4" key="1">
    <citation type="submission" date="2015-03" db="EMBL/GenBank/DDBJ databases">
        <title>Genomics and transcriptomics of the oil-accumulating basidiomycete yeast T. oleaginosus allow insights into substrate utilization and the diverse evolutionary trajectories of mating systems in fungi.</title>
        <authorList>
            <consortium name="DOE Joint Genome Institute"/>
            <person name="Kourist R."/>
            <person name="Kracht O."/>
            <person name="Bracharz F."/>
            <person name="Lipzen A."/>
            <person name="Nolan M."/>
            <person name="Ohm R."/>
            <person name="Grigoriev I."/>
            <person name="Sun S."/>
            <person name="Heitman J."/>
            <person name="Bruck T."/>
            <person name="Nowrousian M."/>
        </authorList>
    </citation>
    <scope>NUCLEOTIDE SEQUENCE [LARGE SCALE GENOMIC DNA]</scope>
    <source>
        <strain evidence="3 4">IBC0246</strain>
    </source>
</reference>
<dbReference type="GeneID" id="28980197"/>
<dbReference type="GO" id="GO:0016491">
    <property type="term" value="F:oxidoreductase activity"/>
    <property type="evidence" value="ECO:0007669"/>
    <property type="project" value="UniProtKB-KW"/>
</dbReference>
<dbReference type="Pfam" id="PF00248">
    <property type="entry name" value="Aldo_ket_red"/>
    <property type="match status" value="1"/>
</dbReference>
<dbReference type="EMBL" id="KQ087182">
    <property type="protein sequence ID" value="KLT45176.1"/>
    <property type="molecule type" value="Genomic_DNA"/>
</dbReference>
<sequence length="336" mass="36346">MPIPAVSLAGKQVGKVGLGLMQLTWTPSPPPDDVSFAAMKAAADAGATTWSSATFYGNGAPGETGAAFDNLRLLGRFFRAYPEYVGRVQLVVKGGIGPGMDITSDLAFNRHLLAHARECLGVPIDVYLPARIRPGADPVAFFRDFDTLRREGLFGALGASEISAGTLDKLAAAGIEISVIEIEVSLWSYDDDVRAVLQWSAEHAVPVYAYSPLGRGFLTRAWKTPEDVPEGSFQKHSPRFQGENFYKNLKLVDVLDEMAARRGLTTAQLAIAWVSALGPYVVPIPGSKNAERARQNTEAANIVLSKEEMEQIDEIIRQFPPSGGRYPEDHSGALMQ</sequence>
<dbReference type="InterPro" id="IPR036812">
    <property type="entry name" value="NAD(P)_OxRdtase_dom_sf"/>
</dbReference>
<keyword evidence="4" id="KW-1185">Reference proteome</keyword>
<dbReference type="Proteomes" id="UP000053611">
    <property type="component" value="Unassembled WGS sequence"/>
</dbReference>
<dbReference type="AlphaFoldDB" id="A0A0J0XVT6"/>
<organism evidence="3 4">
    <name type="scientific">Cutaneotrichosporon oleaginosum</name>
    <dbReference type="NCBI Taxonomy" id="879819"/>
    <lineage>
        <taxon>Eukaryota</taxon>
        <taxon>Fungi</taxon>
        <taxon>Dikarya</taxon>
        <taxon>Basidiomycota</taxon>
        <taxon>Agaricomycotina</taxon>
        <taxon>Tremellomycetes</taxon>
        <taxon>Trichosporonales</taxon>
        <taxon>Trichosporonaceae</taxon>
        <taxon>Cutaneotrichosporon</taxon>
    </lineage>
</organism>
<evidence type="ECO:0000313" key="3">
    <source>
        <dbReference type="EMBL" id="KLT45176.1"/>
    </source>
</evidence>
<dbReference type="Gene3D" id="3.20.20.100">
    <property type="entry name" value="NADP-dependent oxidoreductase domain"/>
    <property type="match status" value="1"/>
</dbReference>
<evidence type="ECO:0000256" key="1">
    <source>
        <dbReference type="ARBA" id="ARBA00023002"/>
    </source>
</evidence>
<feature type="domain" description="NADP-dependent oxidoreductase" evidence="2">
    <location>
        <begin position="15"/>
        <end position="316"/>
    </location>
</feature>
<dbReference type="RefSeq" id="XP_018281667.1">
    <property type="nucleotide sequence ID" value="XM_018419594.1"/>
</dbReference>
<dbReference type="STRING" id="879819.A0A0J0XVT6"/>
<proteinExistence type="predicted"/>
<accession>A0A0J0XVT6</accession>
<keyword evidence="1" id="KW-0560">Oxidoreductase</keyword>
<gene>
    <name evidence="3" type="ORF">CC85DRAFT_151847</name>
</gene>
<protein>
    <submittedName>
        <fullName evidence="3">Aldo/keto reductase</fullName>
    </submittedName>
</protein>
<evidence type="ECO:0000259" key="2">
    <source>
        <dbReference type="Pfam" id="PF00248"/>
    </source>
</evidence>
<dbReference type="InterPro" id="IPR050791">
    <property type="entry name" value="Aldo-Keto_reductase"/>
</dbReference>
<dbReference type="GO" id="GO:0005737">
    <property type="term" value="C:cytoplasm"/>
    <property type="evidence" value="ECO:0007669"/>
    <property type="project" value="TreeGrafter"/>
</dbReference>